<dbReference type="AlphaFoldDB" id="A0A6G1KEA1"/>
<dbReference type="Proteomes" id="UP000799428">
    <property type="component" value="Unassembled WGS sequence"/>
</dbReference>
<evidence type="ECO:0000313" key="2">
    <source>
        <dbReference type="EMBL" id="KAF2711154.1"/>
    </source>
</evidence>
<feature type="compositionally biased region" description="Low complexity" evidence="1">
    <location>
        <begin position="264"/>
        <end position="283"/>
    </location>
</feature>
<feature type="compositionally biased region" description="Pro residues" evidence="1">
    <location>
        <begin position="284"/>
        <end position="294"/>
    </location>
</feature>
<name>A0A6G1KEA1_9PLEO</name>
<organism evidence="2 3">
    <name type="scientific">Pleomassaria siparia CBS 279.74</name>
    <dbReference type="NCBI Taxonomy" id="1314801"/>
    <lineage>
        <taxon>Eukaryota</taxon>
        <taxon>Fungi</taxon>
        <taxon>Dikarya</taxon>
        <taxon>Ascomycota</taxon>
        <taxon>Pezizomycotina</taxon>
        <taxon>Dothideomycetes</taxon>
        <taxon>Pleosporomycetidae</taxon>
        <taxon>Pleosporales</taxon>
        <taxon>Pleomassariaceae</taxon>
        <taxon>Pleomassaria</taxon>
    </lineage>
</organism>
<accession>A0A6G1KEA1</accession>
<dbReference type="EMBL" id="MU005768">
    <property type="protein sequence ID" value="KAF2711154.1"/>
    <property type="molecule type" value="Genomic_DNA"/>
</dbReference>
<dbReference type="OrthoDB" id="4354287at2759"/>
<gene>
    <name evidence="2" type="ORF">K504DRAFT_466173</name>
</gene>
<keyword evidence="3" id="KW-1185">Reference proteome</keyword>
<proteinExistence type="predicted"/>
<reference evidence="2" key="1">
    <citation type="journal article" date="2020" name="Stud. Mycol.">
        <title>101 Dothideomycetes genomes: a test case for predicting lifestyles and emergence of pathogens.</title>
        <authorList>
            <person name="Haridas S."/>
            <person name="Albert R."/>
            <person name="Binder M."/>
            <person name="Bloem J."/>
            <person name="Labutti K."/>
            <person name="Salamov A."/>
            <person name="Andreopoulos B."/>
            <person name="Baker S."/>
            <person name="Barry K."/>
            <person name="Bills G."/>
            <person name="Bluhm B."/>
            <person name="Cannon C."/>
            <person name="Castanera R."/>
            <person name="Culley D."/>
            <person name="Daum C."/>
            <person name="Ezra D."/>
            <person name="Gonzalez J."/>
            <person name="Henrissat B."/>
            <person name="Kuo A."/>
            <person name="Liang C."/>
            <person name="Lipzen A."/>
            <person name="Lutzoni F."/>
            <person name="Magnuson J."/>
            <person name="Mondo S."/>
            <person name="Nolan M."/>
            <person name="Ohm R."/>
            <person name="Pangilinan J."/>
            <person name="Park H.-J."/>
            <person name="Ramirez L."/>
            <person name="Alfaro M."/>
            <person name="Sun H."/>
            <person name="Tritt A."/>
            <person name="Yoshinaga Y."/>
            <person name="Zwiers L.-H."/>
            <person name="Turgeon B."/>
            <person name="Goodwin S."/>
            <person name="Spatafora J."/>
            <person name="Crous P."/>
            <person name="Grigoriev I."/>
        </authorList>
    </citation>
    <scope>NUCLEOTIDE SEQUENCE</scope>
    <source>
        <strain evidence="2">CBS 279.74</strain>
    </source>
</reference>
<sequence length="332" mass="37195">MGAKEAYFFNTPTHWAWHNLPPDVEALFTKTPPIKDVLDLALGNNGTYFVSYRDWDERVMCRHYNLPNPLTEYLYHSHPQVIRDLLTLSITIGPYDSYYAHDKTSASWSNLPAALEKAILGRLDNQDAWKTTWKENGREAPSFVSLGDDGSYFMRTVSGGGSWDLRCKSEGMVGTNKFLDESTDFQGIAGLFLFPSHTTSYILLLTSGKAFSNLPENTWPDYNKMAPAFPTCIQSPLPIPPMPQPNVLAPPIQAPSPVQQVQFQQQTQPQFQQQQRQSPGFYPQTPPFPPPYNNPQPRSFYSPNAMVVPSGGMYAMGVVGQPQQPQNPGTTQ</sequence>
<evidence type="ECO:0000256" key="1">
    <source>
        <dbReference type="SAM" id="MobiDB-lite"/>
    </source>
</evidence>
<feature type="region of interest" description="Disordered" evidence="1">
    <location>
        <begin position="264"/>
        <end position="304"/>
    </location>
</feature>
<evidence type="ECO:0000313" key="3">
    <source>
        <dbReference type="Proteomes" id="UP000799428"/>
    </source>
</evidence>
<protein>
    <submittedName>
        <fullName evidence="2">Uncharacterized protein</fullName>
    </submittedName>
</protein>